<protein>
    <recommendedName>
        <fullName evidence="1">non-specific serine/threonine protein kinase</fullName>
        <ecNumber evidence="1">2.7.11.1</ecNumber>
    </recommendedName>
</protein>
<dbReference type="CDD" id="cd14016">
    <property type="entry name" value="STKc_CK1"/>
    <property type="match status" value="1"/>
</dbReference>
<dbReference type="InterPro" id="IPR017441">
    <property type="entry name" value="Protein_kinase_ATP_BS"/>
</dbReference>
<dbReference type="Gene3D" id="1.10.510.10">
    <property type="entry name" value="Transferase(Phosphotransferase) domain 1"/>
    <property type="match status" value="1"/>
</dbReference>
<dbReference type="Pfam" id="PF00069">
    <property type="entry name" value="Pkinase"/>
    <property type="match status" value="1"/>
</dbReference>
<dbReference type="EMBL" id="JAPFFF010000005">
    <property type="protein sequence ID" value="KAK8890417.1"/>
    <property type="molecule type" value="Genomic_DNA"/>
</dbReference>
<dbReference type="InterPro" id="IPR011009">
    <property type="entry name" value="Kinase-like_dom_sf"/>
</dbReference>
<accession>A0ABR2KJ19</accession>
<dbReference type="InterPro" id="IPR008271">
    <property type="entry name" value="Ser/Thr_kinase_AS"/>
</dbReference>
<evidence type="ECO:0000256" key="5">
    <source>
        <dbReference type="RuleBase" id="RU000304"/>
    </source>
</evidence>
<name>A0ABR2KJ19_9EUKA</name>
<sequence length="408" mass="47062">MSSGFPLPEIGDILHEKYQVTRRIGAGSFGAIFEVQSIENGKLYAVKLENPKVSTPQLNKEYKLYVLLDAAPGIPRVYDYWTEESFRAMVMDRLGYSLGYRFHECGKILSMKTVLMCAIQILCRLEYLHQRSFIHRDIKPDNFVFGVGNDSNLLYLIDLGLANKYRDLHTFVHINYTEDKGLAGTARYVSINVHLSVEQSCRDDLESVGYVLISLVKGKLPWQDLEAVSKNEKYELLSQAKMDTPLETLCQGLPSEFLNYMTRVRNLRFDERPAYTILRGLFINLMVKENYAFDYKYDWVINKTQRLNEALQGINEQKNLIIKMPPNELKGAMKVRDGKRNSFCQPLPFFAMMDEAAQFIGQSRKGMQHSEKEETKKIVLPQEQDFFLYDPRVTKIPANPVNIEFEPG</sequence>
<gene>
    <name evidence="7" type="ORF">M9Y10_035193</name>
</gene>
<feature type="binding site" evidence="4">
    <location>
        <position position="47"/>
    </location>
    <ligand>
        <name>ATP</name>
        <dbReference type="ChEBI" id="CHEBI:30616"/>
    </ligand>
</feature>
<dbReference type="PROSITE" id="PS00108">
    <property type="entry name" value="PROTEIN_KINASE_ST"/>
    <property type="match status" value="1"/>
</dbReference>
<keyword evidence="5" id="KW-0723">Serine/threonine-protein kinase</keyword>
<evidence type="ECO:0000256" key="4">
    <source>
        <dbReference type="PROSITE-ProRule" id="PRU10141"/>
    </source>
</evidence>
<evidence type="ECO:0000259" key="6">
    <source>
        <dbReference type="PROSITE" id="PS50011"/>
    </source>
</evidence>
<keyword evidence="2 4" id="KW-0547">Nucleotide-binding</keyword>
<keyword evidence="5" id="KW-0808">Transferase</keyword>
<comment type="similarity">
    <text evidence="5">Belongs to the protein kinase superfamily.</text>
</comment>
<reference evidence="7 8" key="1">
    <citation type="submission" date="2024-04" db="EMBL/GenBank/DDBJ databases">
        <title>Tritrichomonas musculus Genome.</title>
        <authorList>
            <person name="Alves-Ferreira E."/>
            <person name="Grigg M."/>
            <person name="Lorenzi H."/>
            <person name="Galac M."/>
        </authorList>
    </citation>
    <scope>NUCLEOTIDE SEQUENCE [LARGE SCALE GENOMIC DNA]</scope>
    <source>
        <strain evidence="7 8">EAF2021</strain>
    </source>
</reference>
<keyword evidence="3 4" id="KW-0067">ATP-binding</keyword>
<dbReference type="InterPro" id="IPR050235">
    <property type="entry name" value="CK1_Ser-Thr_kinase"/>
</dbReference>
<organism evidence="7 8">
    <name type="scientific">Tritrichomonas musculus</name>
    <dbReference type="NCBI Taxonomy" id="1915356"/>
    <lineage>
        <taxon>Eukaryota</taxon>
        <taxon>Metamonada</taxon>
        <taxon>Parabasalia</taxon>
        <taxon>Tritrichomonadida</taxon>
        <taxon>Tritrichomonadidae</taxon>
        <taxon>Tritrichomonas</taxon>
    </lineage>
</organism>
<evidence type="ECO:0000256" key="3">
    <source>
        <dbReference type="ARBA" id="ARBA00022840"/>
    </source>
</evidence>
<evidence type="ECO:0000313" key="7">
    <source>
        <dbReference type="EMBL" id="KAK8890417.1"/>
    </source>
</evidence>
<evidence type="ECO:0000313" key="8">
    <source>
        <dbReference type="Proteomes" id="UP001470230"/>
    </source>
</evidence>
<evidence type="ECO:0000256" key="1">
    <source>
        <dbReference type="ARBA" id="ARBA00012513"/>
    </source>
</evidence>
<proteinExistence type="inferred from homology"/>
<dbReference type="PANTHER" id="PTHR11909">
    <property type="entry name" value="CASEIN KINASE-RELATED"/>
    <property type="match status" value="1"/>
</dbReference>
<comment type="caution">
    <text evidence="7">The sequence shown here is derived from an EMBL/GenBank/DDBJ whole genome shotgun (WGS) entry which is preliminary data.</text>
</comment>
<evidence type="ECO:0000256" key="2">
    <source>
        <dbReference type="ARBA" id="ARBA00022741"/>
    </source>
</evidence>
<dbReference type="SUPFAM" id="SSF56112">
    <property type="entry name" value="Protein kinase-like (PK-like)"/>
    <property type="match status" value="1"/>
</dbReference>
<dbReference type="Proteomes" id="UP001470230">
    <property type="component" value="Unassembled WGS sequence"/>
</dbReference>
<keyword evidence="5" id="KW-0418">Kinase</keyword>
<keyword evidence="8" id="KW-1185">Reference proteome</keyword>
<dbReference type="EC" id="2.7.11.1" evidence="1"/>
<dbReference type="InterPro" id="IPR000719">
    <property type="entry name" value="Prot_kinase_dom"/>
</dbReference>
<dbReference type="SMART" id="SM00220">
    <property type="entry name" value="S_TKc"/>
    <property type="match status" value="1"/>
</dbReference>
<feature type="domain" description="Protein kinase" evidence="6">
    <location>
        <begin position="18"/>
        <end position="283"/>
    </location>
</feature>
<dbReference type="PROSITE" id="PS50011">
    <property type="entry name" value="PROTEIN_KINASE_DOM"/>
    <property type="match status" value="1"/>
</dbReference>
<dbReference type="PROSITE" id="PS00107">
    <property type="entry name" value="PROTEIN_KINASE_ATP"/>
    <property type="match status" value="1"/>
</dbReference>